<gene>
    <name evidence="1" type="ORF">EGH73_13130</name>
    <name evidence="2" type="ORF">SAMN05421793_12335</name>
</gene>
<organism evidence="2 3">
    <name type="scientific">Epilithonimonas hominis</name>
    <dbReference type="NCBI Taxonomy" id="420404"/>
    <lineage>
        <taxon>Bacteria</taxon>
        <taxon>Pseudomonadati</taxon>
        <taxon>Bacteroidota</taxon>
        <taxon>Flavobacteriia</taxon>
        <taxon>Flavobacteriales</taxon>
        <taxon>Weeksellaceae</taxon>
        <taxon>Chryseobacterium group</taxon>
        <taxon>Epilithonimonas</taxon>
    </lineage>
</organism>
<evidence type="ECO:0000313" key="4">
    <source>
        <dbReference type="Proteomes" id="UP000267623"/>
    </source>
</evidence>
<evidence type="ECO:0008006" key="5">
    <source>
        <dbReference type="Google" id="ProtNLM"/>
    </source>
</evidence>
<evidence type="ECO:0000313" key="3">
    <source>
        <dbReference type="Proteomes" id="UP000198555"/>
    </source>
</evidence>
<dbReference type="AlphaFoldDB" id="A0A1H6KB17"/>
<dbReference type="Proteomes" id="UP000267623">
    <property type="component" value="Unassembled WGS sequence"/>
</dbReference>
<evidence type="ECO:0000313" key="1">
    <source>
        <dbReference type="EMBL" id="ROI11653.1"/>
    </source>
</evidence>
<evidence type="ECO:0000313" key="2">
    <source>
        <dbReference type="EMBL" id="SEH72554.1"/>
    </source>
</evidence>
<dbReference type="EMBL" id="FNWX01000023">
    <property type="protein sequence ID" value="SEH72554.1"/>
    <property type="molecule type" value="Genomic_DNA"/>
</dbReference>
<reference evidence="4" key="3">
    <citation type="submission" date="2018-11" db="EMBL/GenBank/DDBJ databases">
        <title>Proposal to divide the Flavobacteriaceae and reorganize its genera based on Amino Acid Identity values calculated from whole genome sequences.</title>
        <authorList>
            <person name="Nicholson A.C."/>
            <person name="Gulvik C.A."/>
            <person name="Whitney A.M."/>
            <person name="Humrighouse B.W."/>
            <person name="Bell M."/>
            <person name="Holmes B."/>
            <person name="Steigerwalt A."/>
            <person name="Villarma A."/>
            <person name="Sheth M."/>
            <person name="Batra D."/>
            <person name="Pryor J."/>
            <person name="Bernardet J.-F."/>
            <person name="Hugo C."/>
            <person name="Kampfer P."/>
            <person name="Newman J."/>
            <person name="Mcquiston J."/>
        </authorList>
    </citation>
    <scope>NUCLEOTIDE SEQUENCE [LARGE SCALE GENOMIC DNA]</scope>
    <source>
        <strain evidence="4">DSM 22165</strain>
    </source>
</reference>
<dbReference type="STRING" id="420404.SAMN05421793_12335"/>
<dbReference type="RefSeq" id="WP_089770234.1">
    <property type="nucleotide sequence ID" value="NZ_FNWX01000023.1"/>
</dbReference>
<reference evidence="2" key="1">
    <citation type="submission" date="2016-10" db="EMBL/GenBank/DDBJ databases">
        <authorList>
            <person name="de Groot N.N."/>
        </authorList>
    </citation>
    <scope>NUCLEOTIDE SEQUENCE [LARGE SCALE GENOMIC DNA]</scope>
    <source>
        <strain evidence="2">DSM 19326</strain>
    </source>
</reference>
<protein>
    <recommendedName>
        <fullName evidence="5">Type II toxin-antitoxin system RelE/ParE family toxin</fullName>
    </recommendedName>
</protein>
<reference evidence="1" key="4">
    <citation type="submission" date="2018-11" db="EMBL/GenBank/DDBJ databases">
        <title>Proposal to divide the Flavobacteriaceae and reorganize its genera based on Amino Acid Identity values calculated from whole genome sequences.</title>
        <authorList>
            <person name="Nicholson A.C."/>
            <person name="Gulvik C.A."/>
            <person name="Whitney A.M."/>
            <person name="Humrighouse B.W."/>
            <person name="Bell M."/>
            <person name="Holmes B."/>
            <person name="Steigerwalt A."/>
            <person name="Villarma A."/>
            <person name="Sheth M."/>
            <person name="Batra D."/>
            <person name="Pryor J."/>
            <person name="Bernardet J.-F."/>
            <person name="Hugo C."/>
            <person name="Kampfer P."/>
            <person name="Newman J."/>
            <person name="Mcquiston J.R."/>
        </authorList>
    </citation>
    <scope>NUCLEOTIDE SEQUENCE [LARGE SCALE GENOMIC DNA]</scope>
    <source>
        <strain evidence="1">DSM 22165</strain>
    </source>
</reference>
<accession>A0A1H6KB17</accession>
<sequence length="107" mass="13015">MEKIEIFFKKEVEDFFNALVLELFEKDYFSNLENAIEYKEKLISSIKNSINLFPAKRTPKKLKSYGSQYVFYKSNQKTTWYIFFERFDNKFLIKHITNNHSKDAKYL</sequence>
<dbReference type="Proteomes" id="UP000198555">
    <property type="component" value="Unassembled WGS sequence"/>
</dbReference>
<name>A0A1H6KB17_9FLAO</name>
<proteinExistence type="predicted"/>
<dbReference type="EMBL" id="RJTU01000082">
    <property type="protein sequence ID" value="ROI11653.1"/>
    <property type="molecule type" value="Genomic_DNA"/>
</dbReference>
<reference evidence="3" key="2">
    <citation type="submission" date="2016-10" db="EMBL/GenBank/DDBJ databases">
        <authorList>
            <person name="Varghese N."/>
            <person name="Submissions S."/>
        </authorList>
    </citation>
    <scope>NUCLEOTIDE SEQUENCE [LARGE SCALE GENOMIC DNA]</scope>
    <source>
        <strain evidence="3">DSM 19326</strain>
    </source>
</reference>
<keyword evidence="3" id="KW-1185">Reference proteome</keyword>